<dbReference type="EMBL" id="BARS01007439">
    <property type="protein sequence ID" value="GAF83133.1"/>
    <property type="molecule type" value="Genomic_DNA"/>
</dbReference>
<feature type="non-terminal residue" evidence="1">
    <location>
        <position position="1"/>
    </location>
</feature>
<feature type="non-terminal residue" evidence="1">
    <location>
        <position position="394"/>
    </location>
</feature>
<protein>
    <recommendedName>
        <fullName evidence="2">DUF1565 domain-containing protein</fullName>
    </recommendedName>
</protein>
<dbReference type="InterPro" id="IPR012334">
    <property type="entry name" value="Pectin_lyas_fold"/>
</dbReference>
<dbReference type="Gene3D" id="2.160.20.10">
    <property type="entry name" value="Single-stranded right-handed beta-helix, Pectin lyase-like"/>
    <property type="match status" value="2"/>
</dbReference>
<dbReference type="SUPFAM" id="SSF51126">
    <property type="entry name" value="Pectin lyase-like"/>
    <property type="match status" value="2"/>
</dbReference>
<name>X0SPW1_9ZZZZ</name>
<gene>
    <name evidence="1" type="ORF">S01H1_14322</name>
</gene>
<accession>X0SPW1</accession>
<evidence type="ECO:0000313" key="1">
    <source>
        <dbReference type="EMBL" id="GAF83133.1"/>
    </source>
</evidence>
<reference evidence="1" key="1">
    <citation type="journal article" date="2014" name="Front. Microbiol.">
        <title>High frequency of phylogenetically diverse reductive dehalogenase-homologous genes in deep subseafloor sedimentary metagenomes.</title>
        <authorList>
            <person name="Kawai M."/>
            <person name="Futagami T."/>
            <person name="Toyoda A."/>
            <person name="Takaki Y."/>
            <person name="Nishi S."/>
            <person name="Hori S."/>
            <person name="Arai W."/>
            <person name="Tsubouchi T."/>
            <person name="Morono Y."/>
            <person name="Uchiyama I."/>
            <person name="Ito T."/>
            <person name="Fujiyama A."/>
            <person name="Inagaki F."/>
            <person name="Takami H."/>
        </authorList>
    </citation>
    <scope>NUCLEOTIDE SEQUENCE</scope>
    <source>
        <strain evidence="1">Expedition CK06-06</strain>
    </source>
</reference>
<organism evidence="1">
    <name type="scientific">marine sediment metagenome</name>
    <dbReference type="NCBI Taxonomy" id="412755"/>
    <lineage>
        <taxon>unclassified sequences</taxon>
        <taxon>metagenomes</taxon>
        <taxon>ecological metagenomes</taxon>
    </lineage>
</organism>
<sequence>VLQGGADLTLEAAERFDLLADGAIDTTDGPDNETTLWFKDEDGGSLLIDLKAPITLQPSQTLIGDGTEVTVHSGALIQNGIDLAAADATVSVQGGTFSESLRVNKRITIDGGGTTVVEGASPALIVTSGQNLTVTGVMYQTSSNDHTVVVHGTLTMTNCIVRETNGGKKAAVRVHGAGATLNVAGGGNVFNVRGDGWLVSTSRPDNIDATGNTWRQDGVTLTNNFRIEDLMVHGTNTGKGLVYWQGNSVFVTTPGTGSPGESIQKAVDTATAGDTIWIEGGTFNESVTVAKNLTVDGGGSAVIQGASPALTVTGGSVVVNAATLQTSTEDHTVVVNGGALTLTGCTVHETDYVGGAPKAALYIWGGGSSVDLAGGGNIFNVRGSGRLIRNSLPG</sequence>
<proteinExistence type="predicted"/>
<evidence type="ECO:0008006" key="2">
    <source>
        <dbReference type="Google" id="ProtNLM"/>
    </source>
</evidence>
<dbReference type="AlphaFoldDB" id="X0SPW1"/>
<dbReference type="InterPro" id="IPR011050">
    <property type="entry name" value="Pectin_lyase_fold/virulence"/>
</dbReference>
<comment type="caution">
    <text evidence="1">The sequence shown here is derived from an EMBL/GenBank/DDBJ whole genome shotgun (WGS) entry which is preliminary data.</text>
</comment>